<sequence>MNCPYCNSQNAYGAIVCSSCGASLVPQQANSSYQPMQSAQYQQNQMNDVQQTQFIQQNTQAYPQPVYSSQNTYEQQDYSNQQYYNQQDYSQNQPTEYYAPDSFNPNFVAGNVVRSTPMKHSTKIMLIVIGIVIVVLGIGYTVIQQNVYSPQATIQRYVKSLQEGNFDEANNMTDWSSSKVPENYRALLTSAIGRASKNHMSYMSVDSGPYNSFKLSYKIGNSDASAVISLVPAGKQWLFFDSYKVQYPPFGHITITVPNEVDKIKVNDSEINLSTLKKSPKYDGESYSSEYGYSVYTSATEYRLPVYPGAYHIESAKSSQLWTTNSADASISEKDSSESAVLELEATETLKDELTKAIQKHVDKCVASTETDVPESCRFASFSYYTSYKYDNIKRSVNSTPMLDQVNMSSGTFQSDEVGVDITYRYKDDDDDSDWRDSHTRNSGYVYGKFSIKDNKLVIDFNQD</sequence>
<dbReference type="AlphaFoldDB" id="A0AAP8ITN8"/>
<organism evidence="2 3">
    <name type="scientific">Gardnerella vaginalis</name>
    <dbReference type="NCBI Taxonomy" id="2702"/>
    <lineage>
        <taxon>Bacteria</taxon>
        <taxon>Bacillati</taxon>
        <taxon>Actinomycetota</taxon>
        <taxon>Actinomycetes</taxon>
        <taxon>Bifidobacteriales</taxon>
        <taxon>Bifidobacteriaceae</taxon>
        <taxon>Gardnerella</taxon>
    </lineage>
</organism>
<name>A0AAP8ITN8_GARVA</name>
<dbReference type="Proteomes" id="UP000234905">
    <property type="component" value="Unassembled WGS sequence"/>
</dbReference>
<gene>
    <name evidence="2" type="ORF">CYJ61_00440</name>
</gene>
<evidence type="ECO:0000313" key="3">
    <source>
        <dbReference type="Proteomes" id="UP000234905"/>
    </source>
</evidence>
<dbReference type="EMBL" id="PKJN01000001">
    <property type="protein sequence ID" value="PKZ59913.1"/>
    <property type="molecule type" value="Genomic_DNA"/>
</dbReference>
<proteinExistence type="predicted"/>
<reference evidence="2 3" key="1">
    <citation type="submission" date="2017-12" db="EMBL/GenBank/DDBJ databases">
        <title>Phylogenetic diversity of female urinary microbiome.</title>
        <authorList>
            <person name="Thomas-White K."/>
            <person name="Wolfe A.J."/>
        </authorList>
    </citation>
    <scope>NUCLEOTIDE SEQUENCE [LARGE SCALE GENOMIC DNA]</scope>
    <source>
        <strain evidence="2 3">UMB0682</strain>
    </source>
</reference>
<keyword evidence="1" id="KW-1133">Transmembrane helix</keyword>
<comment type="caution">
    <text evidence="2">The sequence shown here is derived from an EMBL/GenBank/DDBJ whole genome shotgun (WGS) entry which is preliminary data.</text>
</comment>
<feature type="transmembrane region" description="Helical" evidence="1">
    <location>
        <begin position="124"/>
        <end position="143"/>
    </location>
</feature>
<keyword evidence="1" id="KW-0812">Transmembrane</keyword>
<evidence type="ECO:0000256" key="1">
    <source>
        <dbReference type="SAM" id="Phobius"/>
    </source>
</evidence>
<keyword evidence="1" id="KW-0472">Membrane</keyword>
<evidence type="ECO:0000313" key="2">
    <source>
        <dbReference type="EMBL" id="PKZ59913.1"/>
    </source>
</evidence>
<protein>
    <submittedName>
        <fullName evidence="2">Uncharacterized protein</fullName>
    </submittedName>
</protein>
<accession>A0AAP8ITN8</accession>